<name>M0IJN5_9EURY</name>
<evidence type="ECO:0000256" key="1">
    <source>
        <dbReference type="SAM" id="Phobius"/>
    </source>
</evidence>
<reference evidence="3 4" key="1">
    <citation type="journal article" date="2014" name="PLoS Genet.">
        <title>Phylogenetically driven sequencing of extremely halophilic archaea reveals strategies for static and dynamic osmo-response.</title>
        <authorList>
            <person name="Becker E.A."/>
            <person name="Seitzer P.M."/>
            <person name="Tritt A."/>
            <person name="Larsen D."/>
            <person name="Krusor M."/>
            <person name="Yao A.I."/>
            <person name="Wu D."/>
            <person name="Madern D."/>
            <person name="Eisen J.A."/>
            <person name="Darling A.E."/>
            <person name="Facciotti M.T."/>
        </authorList>
    </citation>
    <scope>NUCLEOTIDE SEQUENCE [LARGE SCALE GENOMIC DNA]</scope>
    <source>
        <strain evidence="3 4">ATCC BAA-1512</strain>
    </source>
</reference>
<feature type="domain" description="DUF7978" evidence="2">
    <location>
        <begin position="14"/>
        <end position="169"/>
    </location>
</feature>
<protein>
    <recommendedName>
        <fullName evidence="2">DUF7978 domain-containing protein</fullName>
    </recommendedName>
</protein>
<keyword evidence="4" id="KW-1185">Reference proteome</keyword>
<feature type="transmembrane region" description="Helical" evidence="1">
    <location>
        <begin position="140"/>
        <end position="162"/>
    </location>
</feature>
<dbReference type="RefSeq" id="WP_008318570.1">
    <property type="nucleotide sequence ID" value="NZ_AOLN01000006.1"/>
</dbReference>
<evidence type="ECO:0000313" key="3">
    <source>
        <dbReference type="EMBL" id="ELZ96965.1"/>
    </source>
</evidence>
<feature type="transmembrane region" description="Helical" evidence="1">
    <location>
        <begin position="109"/>
        <end position="128"/>
    </location>
</feature>
<dbReference type="InterPro" id="IPR058284">
    <property type="entry name" value="DUF7978"/>
</dbReference>
<dbReference type="AlphaFoldDB" id="M0IJN5"/>
<gene>
    <name evidence="3" type="ORF">C440_04288</name>
</gene>
<dbReference type="EMBL" id="AOLN01000006">
    <property type="protein sequence ID" value="ELZ96965.1"/>
    <property type="molecule type" value="Genomic_DNA"/>
</dbReference>
<dbReference type="Pfam" id="PF25933">
    <property type="entry name" value="DUF7978"/>
    <property type="match status" value="1"/>
</dbReference>
<feature type="transmembrane region" description="Helical" evidence="1">
    <location>
        <begin position="198"/>
        <end position="222"/>
    </location>
</feature>
<dbReference type="OrthoDB" id="293131at2157"/>
<feature type="transmembrane region" description="Helical" evidence="1">
    <location>
        <begin position="20"/>
        <end position="44"/>
    </location>
</feature>
<keyword evidence="1" id="KW-0472">Membrane</keyword>
<comment type="caution">
    <text evidence="3">The sequence shown here is derived from an EMBL/GenBank/DDBJ whole genome shotgun (WGS) entry which is preliminary data.</text>
</comment>
<keyword evidence="1" id="KW-1133">Transmembrane helix</keyword>
<accession>M0IJN5</accession>
<dbReference type="STRING" id="662479.C440_04288"/>
<keyword evidence="1" id="KW-0812">Transmembrane</keyword>
<evidence type="ECO:0000313" key="4">
    <source>
        <dbReference type="Proteomes" id="UP000011550"/>
    </source>
</evidence>
<dbReference type="Proteomes" id="UP000011550">
    <property type="component" value="Unassembled WGS sequence"/>
</dbReference>
<dbReference type="PATRIC" id="fig|662479.7.peg.883"/>
<organism evidence="3 4">
    <name type="scientific">Haloferax mucosum ATCC BAA-1512</name>
    <dbReference type="NCBI Taxonomy" id="662479"/>
    <lineage>
        <taxon>Archaea</taxon>
        <taxon>Methanobacteriati</taxon>
        <taxon>Methanobacteriota</taxon>
        <taxon>Stenosarchaea group</taxon>
        <taxon>Halobacteria</taxon>
        <taxon>Halobacteriales</taxon>
        <taxon>Haloferacaceae</taxon>
        <taxon>Haloferax</taxon>
    </lineage>
</organism>
<proteinExistence type="predicted"/>
<evidence type="ECO:0000259" key="2">
    <source>
        <dbReference type="Pfam" id="PF25933"/>
    </source>
</evidence>
<sequence>MSSPRKRRPLRTDLRPLLLAGFVAGVGAFVVGVAAVALWLAVALDGSFPGLTAKTGLTGGKRPSALVLPVWTFVGAVGVPVQLVETTGGGTLTLSRNLVTVLDGPDDSWWWLGALPPVCLALAGLLAARFVGRVQQSLEGFVAGSTVAAGFAAAMLVASLVVRVGLGDVPPNHDGIVRIGATGIPPQQLDDDSIGIPLWGTFTAIFLSIGAGGFGGLVAATLPNWLTRESS</sequence>